<dbReference type="EMBL" id="CP020919">
    <property type="protein sequence ID" value="AWG26059.1"/>
    <property type="molecule type" value="Genomic_DNA"/>
</dbReference>
<dbReference type="PRINTS" id="PR00081">
    <property type="entry name" value="GDHRDH"/>
</dbReference>
<dbReference type="SUPFAM" id="SSF51735">
    <property type="entry name" value="NAD(P)-binding Rossmann-fold domains"/>
    <property type="match status" value="1"/>
</dbReference>
<evidence type="ECO:0000256" key="3">
    <source>
        <dbReference type="RuleBase" id="RU000363"/>
    </source>
</evidence>
<protein>
    <submittedName>
        <fullName evidence="5">Short-chain dehydrogenase/reductase</fullName>
    </submittedName>
</protein>
<reference evidence="5 6" key="1">
    <citation type="submission" date="2017-04" db="EMBL/GenBank/DDBJ databases">
        <title>Complete genome sequence of Flavobacterium kingsejong AJ004.</title>
        <authorList>
            <person name="Lee P.C."/>
        </authorList>
    </citation>
    <scope>NUCLEOTIDE SEQUENCE [LARGE SCALE GENOMIC DNA]</scope>
    <source>
        <strain evidence="5 6">AJ004</strain>
    </source>
</reference>
<dbReference type="Gene3D" id="3.40.50.720">
    <property type="entry name" value="NAD(P)-binding Rossmann-like Domain"/>
    <property type="match status" value="1"/>
</dbReference>
<dbReference type="Proteomes" id="UP000244677">
    <property type="component" value="Chromosome"/>
</dbReference>
<dbReference type="CDD" id="cd05374">
    <property type="entry name" value="17beta-HSD-like_SDR_c"/>
    <property type="match status" value="1"/>
</dbReference>
<evidence type="ECO:0000256" key="1">
    <source>
        <dbReference type="ARBA" id="ARBA00006484"/>
    </source>
</evidence>
<dbReference type="InterPro" id="IPR057326">
    <property type="entry name" value="KR_dom"/>
</dbReference>
<dbReference type="RefSeq" id="WP_108737597.1">
    <property type="nucleotide sequence ID" value="NZ_CP020919.1"/>
</dbReference>
<sequence length="281" mass="30614">MNPQNNSQKVWFVTGASKGLGLALITLLLSKGHKVAATTRNIAALQQLYDAYPDMLLPLAVDLTADESVAAAVAKTIRAFGRLDVVVTNAGYSLVGSLEEMTDLEFRQTIDVNVFGTVNVIRAVMPHFRKQQSGHFITISSNAGYVGFANAASYNASKFAVIGISEALAAEAKPFGIKVTVVAPGQFRTNFMDKGSLTFAKNRIPVYNLDAAEAQWTEFSGQQQGDPEKLVKILVDLSHLSHPPLHLLLGPDTYTMVMEHRQKEQEEIAAWKSITLSTDFD</sequence>
<dbReference type="KEGG" id="fki:FK004_12910"/>
<evidence type="ECO:0000259" key="4">
    <source>
        <dbReference type="SMART" id="SM00822"/>
    </source>
</evidence>
<feature type="domain" description="Ketoreductase" evidence="4">
    <location>
        <begin position="9"/>
        <end position="190"/>
    </location>
</feature>
<dbReference type="AlphaFoldDB" id="A0A2S1LQQ5"/>
<dbReference type="SMART" id="SM00822">
    <property type="entry name" value="PKS_KR"/>
    <property type="match status" value="1"/>
</dbReference>
<evidence type="ECO:0000256" key="2">
    <source>
        <dbReference type="ARBA" id="ARBA00023002"/>
    </source>
</evidence>
<evidence type="ECO:0000313" key="5">
    <source>
        <dbReference type="EMBL" id="AWG26059.1"/>
    </source>
</evidence>
<gene>
    <name evidence="5" type="ORF">FK004_12910</name>
</gene>
<dbReference type="PANTHER" id="PTHR43976">
    <property type="entry name" value="SHORT CHAIN DEHYDROGENASE"/>
    <property type="match status" value="1"/>
</dbReference>
<dbReference type="PRINTS" id="PR00080">
    <property type="entry name" value="SDRFAMILY"/>
</dbReference>
<keyword evidence="2" id="KW-0560">Oxidoreductase</keyword>
<dbReference type="InterPro" id="IPR051911">
    <property type="entry name" value="SDR_oxidoreductase"/>
</dbReference>
<dbReference type="InterPro" id="IPR002347">
    <property type="entry name" value="SDR_fam"/>
</dbReference>
<proteinExistence type="inferred from homology"/>
<dbReference type="GO" id="GO:0016491">
    <property type="term" value="F:oxidoreductase activity"/>
    <property type="evidence" value="ECO:0007669"/>
    <property type="project" value="UniProtKB-KW"/>
</dbReference>
<dbReference type="PROSITE" id="PS00061">
    <property type="entry name" value="ADH_SHORT"/>
    <property type="match status" value="1"/>
</dbReference>
<dbReference type="OrthoDB" id="1235794at2"/>
<dbReference type="Pfam" id="PF00106">
    <property type="entry name" value="adh_short"/>
    <property type="match status" value="1"/>
</dbReference>
<name>A0A2S1LQQ5_9FLAO</name>
<accession>A0A2S1LQQ5</accession>
<evidence type="ECO:0000313" key="6">
    <source>
        <dbReference type="Proteomes" id="UP000244677"/>
    </source>
</evidence>
<dbReference type="InterPro" id="IPR036291">
    <property type="entry name" value="NAD(P)-bd_dom_sf"/>
</dbReference>
<comment type="similarity">
    <text evidence="1 3">Belongs to the short-chain dehydrogenases/reductases (SDR) family.</text>
</comment>
<dbReference type="PANTHER" id="PTHR43976:SF16">
    <property type="entry name" value="SHORT-CHAIN DEHYDROGENASE_REDUCTASE FAMILY PROTEIN"/>
    <property type="match status" value="1"/>
</dbReference>
<organism evidence="5 6">
    <name type="scientific">Flavobacterium kingsejongi</name>
    <dbReference type="NCBI Taxonomy" id="1678728"/>
    <lineage>
        <taxon>Bacteria</taxon>
        <taxon>Pseudomonadati</taxon>
        <taxon>Bacteroidota</taxon>
        <taxon>Flavobacteriia</taxon>
        <taxon>Flavobacteriales</taxon>
        <taxon>Flavobacteriaceae</taxon>
        <taxon>Flavobacterium</taxon>
    </lineage>
</organism>
<dbReference type="InterPro" id="IPR020904">
    <property type="entry name" value="Sc_DH/Rdtase_CS"/>
</dbReference>
<keyword evidence="6" id="KW-1185">Reference proteome</keyword>